<feature type="compositionally biased region" description="Low complexity" evidence="4">
    <location>
        <begin position="37"/>
        <end position="53"/>
    </location>
</feature>
<feature type="compositionally biased region" description="Basic and acidic residues" evidence="4">
    <location>
        <begin position="24"/>
        <end position="36"/>
    </location>
</feature>
<feature type="region of interest" description="Disordered" evidence="4">
    <location>
        <begin position="1"/>
        <end position="65"/>
    </location>
</feature>
<dbReference type="InterPro" id="IPR038277">
    <property type="entry name" value="UreF_sf"/>
</dbReference>
<dbReference type="InterPro" id="IPR002639">
    <property type="entry name" value="UreF"/>
</dbReference>
<feature type="region of interest" description="Disordered" evidence="4">
    <location>
        <begin position="186"/>
        <end position="205"/>
    </location>
</feature>
<feature type="compositionally biased region" description="Polar residues" evidence="4">
    <location>
        <begin position="54"/>
        <end position="65"/>
    </location>
</feature>
<gene>
    <name evidence="5" type="ORF">PG994_014940</name>
</gene>
<sequence>MSSQIRDEGHDEDTAEVEAEIADLEARLKAAKERLSRSSPSNPPSASNNNDNNLTRPPSSPTSSQHFLLLLSDSALPLGSFAFSSGLDPGRLSRPTSSPYPFPPTPPPPSPFVLAAYRDPAAVADLDDQLDAAIICTVGRRASIAQGRALLGIWERSFVSSSSSSASSAGAAPVAAPEELFHFFCGDSNDRNRPSNPAPRLRAPRPLIRRRVRPAGLTLPQTAYVFLLSHAKAVISAAVRSGLFGTYQAQRMLASPETQALITAMVAREWDTAPEDAGRASLPWTCGSGGTSCCIRVFLTAS</sequence>
<comment type="similarity">
    <text evidence="3">Belongs to the UreF family.</text>
</comment>
<keyword evidence="6" id="KW-1185">Reference proteome</keyword>
<evidence type="ECO:0000256" key="1">
    <source>
        <dbReference type="ARBA" id="ARBA00022988"/>
    </source>
</evidence>
<evidence type="ECO:0000313" key="6">
    <source>
        <dbReference type="Proteomes" id="UP001480595"/>
    </source>
</evidence>
<evidence type="ECO:0000256" key="2">
    <source>
        <dbReference type="ARBA" id="ARBA00023186"/>
    </source>
</evidence>
<name>A0ABR1SV14_9PEZI</name>
<feature type="region of interest" description="Disordered" evidence="4">
    <location>
        <begin position="87"/>
        <end position="113"/>
    </location>
</feature>
<reference evidence="5 6" key="1">
    <citation type="submission" date="2023-01" db="EMBL/GenBank/DDBJ databases">
        <title>Analysis of 21 Apiospora genomes using comparative genomics revels a genus with tremendous synthesis potential of carbohydrate active enzymes and secondary metabolites.</title>
        <authorList>
            <person name="Sorensen T."/>
        </authorList>
    </citation>
    <scope>NUCLEOTIDE SEQUENCE [LARGE SCALE GENOMIC DNA]</scope>
    <source>
        <strain evidence="5 6">CBS 135458</strain>
    </source>
</reference>
<dbReference type="Pfam" id="PF01730">
    <property type="entry name" value="UreF"/>
    <property type="match status" value="1"/>
</dbReference>
<keyword evidence="1" id="KW-0996">Nickel insertion</keyword>
<proteinExistence type="inferred from homology"/>
<feature type="compositionally biased region" description="Pro residues" evidence="4">
    <location>
        <begin position="98"/>
        <end position="111"/>
    </location>
</feature>
<dbReference type="PANTHER" id="PTHR33620:SF1">
    <property type="entry name" value="UREASE ACCESSORY PROTEIN F"/>
    <property type="match status" value="1"/>
</dbReference>
<dbReference type="Gene3D" id="1.10.4190.10">
    <property type="entry name" value="Urease accessory protein UreF"/>
    <property type="match status" value="2"/>
</dbReference>
<feature type="compositionally biased region" description="Acidic residues" evidence="4">
    <location>
        <begin position="10"/>
        <end position="23"/>
    </location>
</feature>
<accession>A0ABR1SV14</accession>
<evidence type="ECO:0000256" key="4">
    <source>
        <dbReference type="SAM" id="MobiDB-lite"/>
    </source>
</evidence>
<organism evidence="5 6">
    <name type="scientific">Apiospora phragmitis</name>
    <dbReference type="NCBI Taxonomy" id="2905665"/>
    <lineage>
        <taxon>Eukaryota</taxon>
        <taxon>Fungi</taxon>
        <taxon>Dikarya</taxon>
        <taxon>Ascomycota</taxon>
        <taxon>Pezizomycotina</taxon>
        <taxon>Sordariomycetes</taxon>
        <taxon>Xylariomycetidae</taxon>
        <taxon>Amphisphaeriales</taxon>
        <taxon>Apiosporaceae</taxon>
        <taxon>Apiospora</taxon>
    </lineage>
</organism>
<dbReference type="Proteomes" id="UP001480595">
    <property type="component" value="Unassembled WGS sequence"/>
</dbReference>
<keyword evidence="2" id="KW-0143">Chaperone</keyword>
<dbReference type="EMBL" id="JAQQWL010000016">
    <property type="protein sequence ID" value="KAK8038173.1"/>
    <property type="molecule type" value="Genomic_DNA"/>
</dbReference>
<dbReference type="PANTHER" id="PTHR33620">
    <property type="entry name" value="UREASE ACCESSORY PROTEIN F"/>
    <property type="match status" value="1"/>
</dbReference>
<feature type="compositionally biased region" description="Low complexity" evidence="4">
    <location>
        <begin position="194"/>
        <end position="205"/>
    </location>
</feature>
<evidence type="ECO:0000256" key="3">
    <source>
        <dbReference type="ARBA" id="ARBA00046339"/>
    </source>
</evidence>
<dbReference type="RefSeq" id="XP_066708025.1">
    <property type="nucleotide sequence ID" value="XM_066866349.1"/>
</dbReference>
<comment type="caution">
    <text evidence="5">The sequence shown here is derived from an EMBL/GenBank/DDBJ whole genome shotgun (WGS) entry which is preliminary data.</text>
</comment>
<protein>
    <submittedName>
        <fullName evidence="5">Urease accessory protein</fullName>
    </submittedName>
</protein>
<dbReference type="GeneID" id="92099412"/>
<evidence type="ECO:0000313" key="5">
    <source>
        <dbReference type="EMBL" id="KAK8038173.1"/>
    </source>
</evidence>